<sequence length="92" mass="10990">MKRKELPLEKHKGLFIYCNRCQRNFSWTYRIIRSGNRANKIEEPMCYETKTTFSSCEFFESHRYKVRVYIPNKKGKTKSKNLKSIASIMALS</sequence>
<dbReference type="EMBL" id="SRSO01000016">
    <property type="protein sequence ID" value="TGV02127.1"/>
    <property type="molecule type" value="Genomic_DNA"/>
</dbReference>
<dbReference type="AlphaFoldDB" id="A0A4S1DVL1"/>
<evidence type="ECO:0000313" key="1">
    <source>
        <dbReference type="EMBL" id="TGV02127.1"/>
    </source>
</evidence>
<reference evidence="1 2" key="1">
    <citation type="submission" date="2019-04" db="EMBL/GenBank/DDBJ databases">
        <authorList>
            <person name="Liu A."/>
        </authorList>
    </citation>
    <scope>NUCLEOTIDE SEQUENCE [LARGE SCALE GENOMIC DNA]</scope>
    <source>
        <strain evidence="1 2">RZ03</strain>
    </source>
</reference>
<protein>
    <submittedName>
        <fullName evidence="1">Uncharacterized protein</fullName>
    </submittedName>
</protein>
<dbReference type="Proteomes" id="UP000307602">
    <property type="component" value="Unassembled WGS sequence"/>
</dbReference>
<comment type="caution">
    <text evidence="1">The sequence shown here is derived from an EMBL/GenBank/DDBJ whole genome shotgun (WGS) entry which is preliminary data.</text>
</comment>
<evidence type="ECO:0000313" key="2">
    <source>
        <dbReference type="Proteomes" id="UP000307602"/>
    </source>
</evidence>
<keyword evidence="2" id="KW-1185">Reference proteome</keyword>
<accession>A0A4S1DVL1</accession>
<name>A0A4S1DVL1_9FLAO</name>
<organism evidence="1 2">
    <name type="scientific">Flavivirga rizhaonensis</name>
    <dbReference type="NCBI Taxonomy" id="2559571"/>
    <lineage>
        <taxon>Bacteria</taxon>
        <taxon>Pseudomonadati</taxon>
        <taxon>Bacteroidota</taxon>
        <taxon>Flavobacteriia</taxon>
        <taxon>Flavobacteriales</taxon>
        <taxon>Flavobacteriaceae</taxon>
        <taxon>Flavivirga</taxon>
    </lineage>
</organism>
<proteinExistence type="predicted"/>
<dbReference type="RefSeq" id="WP_135877479.1">
    <property type="nucleotide sequence ID" value="NZ_SRSO01000016.1"/>
</dbReference>
<gene>
    <name evidence="1" type="ORF">EM932_12215</name>
</gene>